<name>A0A401PKH3_SCYTO</name>
<organism evidence="6 7">
    <name type="scientific">Scyliorhinus torazame</name>
    <name type="common">Cloudy catshark</name>
    <name type="synonym">Catulus torazame</name>
    <dbReference type="NCBI Taxonomy" id="75743"/>
    <lineage>
        <taxon>Eukaryota</taxon>
        <taxon>Metazoa</taxon>
        <taxon>Chordata</taxon>
        <taxon>Craniata</taxon>
        <taxon>Vertebrata</taxon>
        <taxon>Chondrichthyes</taxon>
        <taxon>Elasmobranchii</taxon>
        <taxon>Galeomorphii</taxon>
        <taxon>Galeoidea</taxon>
        <taxon>Carcharhiniformes</taxon>
        <taxon>Scyliorhinidae</taxon>
        <taxon>Scyliorhinus</taxon>
    </lineage>
</organism>
<evidence type="ECO:0000313" key="6">
    <source>
        <dbReference type="EMBL" id="GCB73622.1"/>
    </source>
</evidence>
<keyword evidence="1" id="KW-0732">Signal</keyword>
<feature type="repeat" description="NHL" evidence="5">
    <location>
        <begin position="217"/>
        <end position="256"/>
    </location>
</feature>
<dbReference type="OMA" id="GDFLMSW"/>
<dbReference type="FunFam" id="2.120.10.30:FF:000043">
    <property type="entry name" value="NHL repeat containing 3"/>
    <property type="match status" value="1"/>
</dbReference>
<dbReference type="PANTHER" id="PTHR10680">
    <property type="entry name" value="PEPTIDYL-GLYCINE ALPHA-AMIDATING MONOOXYGENASE"/>
    <property type="match status" value="1"/>
</dbReference>
<evidence type="ECO:0000256" key="5">
    <source>
        <dbReference type="PROSITE-ProRule" id="PRU00504"/>
    </source>
</evidence>
<reference evidence="6 7" key="1">
    <citation type="journal article" date="2018" name="Nat. Ecol. Evol.">
        <title>Shark genomes provide insights into elasmobranch evolution and the origin of vertebrates.</title>
        <authorList>
            <person name="Hara Y"/>
            <person name="Yamaguchi K"/>
            <person name="Onimaru K"/>
            <person name="Kadota M"/>
            <person name="Koyanagi M"/>
            <person name="Keeley SD"/>
            <person name="Tatsumi K"/>
            <person name="Tanaka K"/>
            <person name="Motone F"/>
            <person name="Kageyama Y"/>
            <person name="Nozu R"/>
            <person name="Adachi N"/>
            <person name="Nishimura O"/>
            <person name="Nakagawa R"/>
            <person name="Tanegashima C"/>
            <person name="Kiyatake I"/>
            <person name="Matsumoto R"/>
            <person name="Murakumo K"/>
            <person name="Nishida K"/>
            <person name="Terakita A"/>
            <person name="Kuratani S"/>
            <person name="Sato K"/>
            <person name="Hyodo S Kuraku.S."/>
        </authorList>
    </citation>
    <scope>NUCLEOTIDE SEQUENCE [LARGE SCALE GENOMIC DNA]</scope>
</reference>
<dbReference type="AlphaFoldDB" id="A0A401PKH3"/>
<keyword evidence="7" id="KW-1185">Reference proteome</keyword>
<dbReference type="Gene3D" id="2.120.10.30">
    <property type="entry name" value="TolB, C-terminal domain"/>
    <property type="match status" value="1"/>
</dbReference>
<comment type="caution">
    <text evidence="6">The sequence shown here is derived from an EMBL/GenBank/DDBJ whole genome shotgun (WGS) entry which is preliminary data.</text>
</comment>
<dbReference type="Proteomes" id="UP000288216">
    <property type="component" value="Unassembled WGS sequence"/>
</dbReference>
<protein>
    <recommendedName>
        <fullName evidence="4">NHL repeat-containing protein 3</fullName>
    </recommendedName>
</protein>
<sequence>MLRTSWIFVSVKQAKPLVVLIMIVSFLSLWILLPARFANPATAGYYVESPKLAKKNLYKLDPGWPRLPTFFTGQVFGVAVDPVADIVYVAQRGESVPKVLLFSEDGYLLQEWNTTTLEMPHGIFATNASPSPTVWVTDVGNGKYGHTIKQYTPHGKLLQTLGTPGIPGNDLNPLQFDQPAEVYVSNKGEMYIVDGDGGLNNRLIKLAQGFWIAWMKGGKGAGPSHFYIPHSVTEDTVGRIWVADRGNKRLQAFDSTSGEWLGYWTSCFTDDAPYSVRLTYDNKYFVVAQLNSNRIIFLPVPPIGNIGTCHIVDTIQLANDVKPHLVDVNRKTGSIYVAEIGAQQAQKFTPINRK</sequence>
<dbReference type="SUPFAM" id="SSF101898">
    <property type="entry name" value="NHL repeat"/>
    <property type="match status" value="1"/>
</dbReference>
<dbReference type="OrthoDB" id="10044505at2759"/>
<gene>
    <name evidence="6" type="ORF">scyTo_0002702</name>
</gene>
<evidence type="ECO:0000256" key="3">
    <source>
        <dbReference type="ARBA" id="ARBA00023180"/>
    </source>
</evidence>
<accession>A0A401PKH3</accession>
<evidence type="ECO:0000256" key="4">
    <source>
        <dbReference type="ARBA" id="ARBA00071346"/>
    </source>
</evidence>
<dbReference type="STRING" id="75743.A0A401PKH3"/>
<dbReference type="InterPro" id="IPR001258">
    <property type="entry name" value="NHL_repeat"/>
</dbReference>
<dbReference type="EMBL" id="BFAA01000693">
    <property type="protein sequence ID" value="GCB73622.1"/>
    <property type="molecule type" value="Genomic_DNA"/>
</dbReference>
<evidence type="ECO:0000313" key="7">
    <source>
        <dbReference type="Proteomes" id="UP000288216"/>
    </source>
</evidence>
<keyword evidence="2" id="KW-0677">Repeat</keyword>
<evidence type="ECO:0000256" key="2">
    <source>
        <dbReference type="ARBA" id="ARBA00022737"/>
    </source>
</evidence>
<dbReference type="InterPro" id="IPR011042">
    <property type="entry name" value="6-blade_b-propeller_TolB-like"/>
</dbReference>
<keyword evidence="3" id="KW-0325">Glycoprotein</keyword>
<evidence type="ECO:0000256" key="1">
    <source>
        <dbReference type="ARBA" id="ARBA00022729"/>
    </source>
</evidence>
<proteinExistence type="predicted"/>
<dbReference type="PROSITE" id="PS51125">
    <property type="entry name" value="NHL"/>
    <property type="match status" value="1"/>
</dbReference>